<accession>A0AAW1MYX9</accession>
<gene>
    <name evidence="5" type="ORF">QE152_g5063</name>
</gene>
<organism evidence="5 6">
    <name type="scientific">Popillia japonica</name>
    <name type="common">Japanese beetle</name>
    <dbReference type="NCBI Taxonomy" id="7064"/>
    <lineage>
        <taxon>Eukaryota</taxon>
        <taxon>Metazoa</taxon>
        <taxon>Ecdysozoa</taxon>
        <taxon>Arthropoda</taxon>
        <taxon>Hexapoda</taxon>
        <taxon>Insecta</taxon>
        <taxon>Pterygota</taxon>
        <taxon>Neoptera</taxon>
        <taxon>Endopterygota</taxon>
        <taxon>Coleoptera</taxon>
        <taxon>Polyphaga</taxon>
        <taxon>Scarabaeiformia</taxon>
        <taxon>Scarabaeidae</taxon>
        <taxon>Rutelinae</taxon>
        <taxon>Popillia</taxon>
    </lineage>
</organism>
<feature type="domain" description="FUZ/MON1/HPS1 first Longin" evidence="2">
    <location>
        <begin position="2"/>
        <end position="71"/>
    </location>
</feature>
<dbReference type="InterPro" id="IPR043970">
    <property type="entry name" value="FUZ/MON1/HPS1_longin_3"/>
</dbReference>
<evidence type="ECO:0000259" key="4">
    <source>
        <dbReference type="Pfam" id="PF19038"/>
    </source>
</evidence>
<evidence type="ECO:0000313" key="6">
    <source>
        <dbReference type="Proteomes" id="UP001458880"/>
    </source>
</evidence>
<dbReference type="InterPro" id="IPR043971">
    <property type="entry name" value="FUZ/MON1/HPS1_longin_2"/>
</dbReference>
<dbReference type="PANTHER" id="PTHR12761">
    <property type="entry name" value="HERMANSKY-PUDLAK SYNDROME PROTEIN 1"/>
    <property type="match status" value="1"/>
</dbReference>
<protein>
    <submittedName>
        <fullName evidence="5">Third Longin domain of FUZ, MON1 and HPS1</fullName>
    </submittedName>
</protein>
<dbReference type="GO" id="GO:0016192">
    <property type="term" value="P:vesicle-mediated transport"/>
    <property type="evidence" value="ECO:0007669"/>
    <property type="project" value="InterPro"/>
</dbReference>
<dbReference type="GO" id="GO:0005085">
    <property type="term" value="F:guanyl-nucleotide exchange factor activity"/>
    <property type="evidence" value="ECO:0007669"/>
    <property type="project" value="TreeGrafter"/>
</dbReference>
<dbReference type="InterPro" id="IPR026053">
    <property type="entry name" value="HPS1"/>
</dbReference>
<evidence type="ECO:0000256" key="1">
    <source>
        <dbReference type="SAM" id="MobiDB-lite"/>
    </source>
</evidence>
<evidence type="ECO:0000259" key="2">
    <source>
        <dbReference type="Pfam" id="PF19036"/>
    </source>
</evidence>
<sequence>MKCILIFDCTNDIIYTKYNKKFALHINEFAKSEGLIPEEQNASSKLSANVLVQIFSPIVTSQRIMSCQFGNSTSQRIMSCQFGNSYTSIQCEDGLNISFEEYMGYLFLSVGNDDIPSMKRFLSICIMIIRYICGPNVLELKNNTNKSTLITHLIDCWTNLKNNDQGMFIEAIEQIILNQDLTTSTVQALREAVEKMQCLTDCRKIHGLLLAQNKFLGLYSSQNAKVLSCTDTLFSILLSESTKMITNNKSEAEPDSEDEFYSPSSTPDDIATESHENYIYSYQILLSGNDYIPKCIPHVLHVSPITEEINLLLFIEIGNISVASNLYESFLYLHNLQSVQIQRDVETLRPVFENLDSSIKKLCDALKKSKNNMIETVLKQLNKHWDFMRKKYQEFIKVQSGEALLRGESMTAGLLDIFKEILKVTAYDEEIMKSTQRAANECSKIVMEKLVLFKDFLKVKAMKHFSLGSYPLFKQYLEEFPGLVHFIYIDRTNHRITAPSLDFNADETLALTKQKIWSMIKFSRTHLEEGHLSIIWKDTTFSYAYFLCYAYFLWFEDTAGSAVKPTIFPTHASKPLPQPGIFSGDFYEKLKEACFPKTSPNKIRCYELYCVHLGLATAQCVLEHTRRIAATIWEIKGQPDHPIDLL</sequence>
<dbReference type="EMBL" id="JASPKY010000028">
    <property type="protein sequence ID" value="KAK9751481.1"/>
    <property type="molecule type" value="Genomic_DNA"/>
</dbReference>
<dbReference type="InterPro" id="IPR043972">
    <property type="entry name" value="FUZ/MON1/HPS1_longin_1"/>
</dbReference>
<feature type="domain" description="FUZ/MON1/HPS1 second Longin" evidence="3">
    <location>
        <begin position="204"/>
        <end position="324"/>
    </location>
</feature>
<reference evidence="5 6" key="1">
    <citation type="journal article" date="2024" name="BMC Genomics">
        <title>De novo assembly and annotation of Popillia japonica's genome with initial clues to its potential as an invasive pest.</title>
        <authorList>
            <person name="Cucini C."/>
            <person name="Boschi S."/>
            <person name="Funari R."/>
            <person name="Cardaioli E."/>
            <person name="Iannotti N."/>
            <person name="Marturano G."/>
            <person name="Paoli F."/>
            <person name="Bruttini M."/>
            <person name="Carapelli A."/>
            <person name="Frati F."/>
            <person name="Nardi F."/>
        </authorList>
    </citation>
    <scope>NUCLEOTIDE SEQUENCE [LARGE SCALE GENOMIC DNA]</scope>
    <source>
        <strain evidence="5">DMR45628</strain>
    </source>
</reference>
<evidence type="ECO:0000313" key="5">
    <source>
        <dbReference type="EMBL" id="KAK9751481.1"/>
    </source>
</evidence>
<feature type="domain" description="FUZ/MON1/HPS1 third Longin" evidence="4">
    <location>
        <begin position="482"/>
        <end position="634"/>
    </location>
</feature>
<dbReference type="GO" id="GO:0031085">
    <property type="term" value="C:BLOC-3 complex"/>
    <property type="evidence" value="ECO:0007669"/>
    <property type="project" value="TreeGrafter"/>
</dbReference>
<dbReference type="Pfam" id="PF19037">
    <property type="entry name" value="Fuz_longin_2"/>
    <property type="match status" value="1"/>
</dbReference>
<dbReference type="Proteomes" id="UP001458880">
    <property type="component" value="Unassembled WGS sequence"/>
</dbReference>
<dbReference type="AlphaFoldDB" id="A0AAW1MYX9"/>
<dbReference type="PANTHER" id="PTHR12761:SF1">
    <property type="entry name" value="BLOC-3 COMPLEX MEMBER HPS1"/>
    <property type="match status" value="1"/>
</dbReference>
<dbReference type="Pfam" id="PF19036">
    <property type="entry name" value="Fuz_longin_1"/>
    <property type="match status" value="2"/>
</dbReference>
<keyword evidence="6" id="KW-1185">Reference proteome</keyword>
<feature type="domain" description="FUZ/MON1/HPS1 first Longin" evidence="2">
    <location>
        <begin position="73"/>
        <end position="160"/>
    </location>
</feature>
<name>A0AAW1MYX9_POPJA</name>
<proteinExistence type="predicted"/>
<evidence type="ECO:0000259" key="3">
    <source>
        <dbReference type="Pfam" id="PF19037"/>
    </source>
</evidence>
<comment type="caution">
    <text evidence="5">The sequence shown here is derived from an EMBL/GenBank/DDBJ whole genome shotgun (WGS) entry which is preliminary data.</text>
</comment>
<feature type="region of interest" description="Disordered" evidence="1">
    <location>
        <begin position="247"/>
        <end position="267"/>
    </location>
</feature>
<dbReference type="Pfam" id="PF19038">
    <property type="entry name" value="Fuz_longin_3"/>
    <property type="match status" value="1"/>
</dbReference>